<gene>
    <name evidence="2" type="ORF">SAMN05421757_108149</name>
</gene>
<protein>
    <submittedName>
        <fullName evidence="2">Uncharacterized protein</fullName>
    </submittedName>
</protein>
<sequence>MVEYGIAAGGVTGGGSSFNGSRAADLVMSVGHDPTKLLIAGAILAALFLVLRAI</sequence>
<dbReference type="AlphaFoldDB" id="A0A239L0P8"/>
<keyword evidence="3" id="KW-1185">Reference proteome</keyword>
<evidence type="ECO:0000256" key="1">
    <source>
        <dbReference type="SAM" id="Phobius"/>
    </source>
</evidence>
<feature type="transmembrane region" description="Helical" evidence="1">
    <location>
        <begin position="37"/>
        <end position="53"/>
    </location>
</feature>
<accession>A0A239L0P8</accession>
<reference evidence="2 3" key="1">
    <citation type="submission" date="2017-06" db="EMBL/GenBank/DDBJ databases">
        <authorList>
            <person name="Kim H.J."/>
            <person name="Triplett B.A."/>
        </authorList>
    </citation>
    <scope>NUCLEOTIDE SEQUENCE [LARGE SCALE GENOMIC DNA]</scope>
    <source>
        <strain evidence="2 3">DSM 29339</strain>
    </source>
</reference>
<dbReference type="EMBL" id="FZOY01000008">
    <property type="protein sequence ID" value="SNT23488.1"/>
    <property type="molecule type" value="Genomic_DNA"/>
</dbReference>
<keyword evidence="1" id="KW-0472">Membrane</keyword>
<keyword evidence="1" id="KW-1133">Transmembrane helix</keyword>
<dbReference type="Proteomes" id="UP000198426">
    <property type="component" value="Unassembled WGS sequence"/>
</dbReference>
<keyword evidence="1" id="KW-0812">Transmembrane</keyword>
<evidence type="ECO:0000313" key="3">
    <source>
        <dbReference type="Proteomes" id="UP000198426"/>
    </source>
</evidence>
<proteinExistence type="predicted"/>
<organism evidence="2 3">
    <name type="scientific">Tropicimonas sediminicola</name>
    <dbReference type="NCBI Taxonomy" id="1031541"/>
    <lineage>
        <taxon>Bacteria</taxon>
        <taxon>Pseudomonadati</taxon>
        <taxon>Pseudomonadota</taxon>
        <taxon>Alphaproteobacteria</taxon>
        <taxon>Rhodobacterales</taxon>
        <taxon>Roseobacteraceae</taxon>
        <taxon>Tropicimonas</taxon>
    </lineage>
</organism>
<evidence type="ECO:0000313" key="2">
    <source>
        <dbReference type="EMBL" id="SNT23488.1"/>
    </source>
</evidence>
<dbReference type="RefSeq" id="WP_176442934.1">
    <property type="nucleotide sequence ID" value="NZ_FZOY01000008.1"/>
</dbReference>
<name>A0A239L0P8_9RHOB</name>